<feature type="signal peptide" evidence="2">
    <location>
        <begin position="1"/>
        <end position="23"/>
    </location>
</feature>
<feature type="chain" id="PRO_5027594648" evidence="2">
    <location>
        <begin position="24"/>
        <end position="456"/>
    </location>
</feature>
<dbReference type="Proteomes" id="UP000885753">
    <property type="component" value="Unassembled WGS sequence"/>
</dbReference>
<dbReference type="InterPro" id="IPR011990">
    <property type="entry name" value="TPR-like_helical_dom_sf"/>
</dbReference>
<gene>
    <name evidence="3" type="ORF">ENO10_03850</name>
</gene>
<proteinExistence type="predicted"/>
<dbReference type="PROSITE" id="PS50005">
    <property type="entry name" value="TPR"/>
    <property type="match status" value="2"/>
</dbReference>
<reference evidence="3" key="1">
    <citation type="journal article" date="2020" name="mSystems">
        <title>Genome- and Community-Level Interaction Insights into Carbon Utilization and Element Cycling Functions of Hydrothermarchaeota in Hydrothermal Sediment.</title>
        <authorList>
            <person name="Zhou Z."/>
            <person name="Liu Y."/>
            <person name="Xu W."/>
            <person name="Pan J."/>
            <person name="Luo Z.H."/>
            <person name="Li M."/>
        </authorList>
    </citation>
    <scope>NUCLEOTIDE SEQUENCE [LARGE SCALE GENOMIC DNA]</scope>
    <source>
        <strain evidence="3">SpSt-1235</strain>
    </source>
</reference>
<dbReference type="Gene3D" id="1.25.40.10">
    <property type="entry name" value="Tetratricopeptide repeat domain"/>
    <property type="match status" value="1"/>
</dbReference>
<feature type="repeat" description="TPR" evidence="1">
    <location>
        <begin position="294"/>
        <end position="327"/>
    </location>
</feature>
<dbReference type="InterPro" id="IPR019734">
    <property type="entry name" value="TPR_rpt"/>
</dbReference>
<keyword evidence="2" id="KW-0732">Signal</keyword>
<accession>A0A7C2RIH5</accession>
<feature type="repeat" description="TPR" evidence="1">
    <location>
        <begin position="331"/>
        <end position="364"/>
    </location>
</feature>
<dbReference type="SMART" id="SM00028">
    <property type="entry name" value="TPR"/>
    <property type="match status" value="2"/>
</dbReference>
<name>A0A7C2RIH5_9FLAO</name>
<evidence type="ECO:0000256" key="1">
    <source>
        <dbReference type="PROSITE-ProRule" id="PRU00339"/>
    </source>
</evidence>
<dbReference type="EMBL" id="DSEE01000285">
    <property type="protein sequence ID" value="HER40334.1"/>
    <property type="molecule type" value="Genomic_DNA"/>
</dbReference>
<dbReference type="Pfam" id="PF13181">
    <property type="entry name" value="TPR_8"/>
    <property type="match status" value="1"/>
</dbReference>
<dbReference type="SUPFAM" id="SSF48452">
    <property type="entry name" value="TPR-like"/>
    <property type="match status" value="2"/>
</dbReference>
<protein>
    <submittedName>
        <fullName evidence="3">Uncharacterized protein</fullName>
    </submittedName>
</protein>
<dbReference type="AlphaFoldDB" id="A0A7C2RIH5"/>
<organism evidence="3">
    <name type="scientific">Salinimicrobium catena</name>
    <dbReference type="NCBI Taxonomy" id="390640"/>
    <lineage>
        <taxon>Bacteria</taxon>
        <taxon>Pseudomonadati</taxon>
        <taxon>Bacteroidota</taxon>
        <taxon>Flavobacteriia</taxon>
        <taxon>Flavobacteriales</taxon>
        <taxon>Flavobacteriaceae</taxon>
        <taxon>Salinimicrobium</taxon>
    </lineage>
</organism>
<comment type="caution">
    <text evidence="3">The sequence shown here is derived from an EMBL/GenBank/DDBJ whole genome shotgun (WGS) entry which is preliminary data.</text>
</comment>
<evidence type="ECO:0000256" key="2">
    <source>
        <dbReference type="SAM" id="SignalP"/>
    </source>
</evidence>
<evidence type="ECO:0000313" key="3">
    <source>
        <dbReference type="EMBL" id="HER40334.1"/>
    </source>
</evidence>
<sequence>MKTKVILFLSGVLLSTGALQAQANQECATTASLAYSDAKAKNYEAAYPRIQTLRKDCPTYSVVTYQYGERVLKDKLEKAPAGEKKAIAQDLIKLYEERLQYFPGKTKAGEVYADVAQVMYDYKLGTPEEQYAAFDKAYKEDKDALNAKSLYTYFSLLVDLQDAGKKDLQDVFSQYDVVIAKVEEEENKMAEGLAKLIEKQEAGEKLTSKEEKMLNAYEINLKAYSTVRGSINAKLGQRADCDNLIPLYNKDFEANKGDVEWLKRAAGRLSGKDCTEDPLFFKLVEALHKAEPSAKSALYLGQLADAEGKASKALEYYNQSAELETNPSDKARVYYRIADEYKRKGQFGQARNYYRKTLQALPSYGRAYLQIANMIAQSANNCGNTAFEKRAVYWLAADYAARAGRVDPSISSTANETAAAYRGRAPQRSDIFQSDMQGKTINIGCWIGESVRVPNL</sequence>
<keyword evidence="1" id="KW-0802">TPR repeat</keyword>